<name>N6ZT27_9RHOO</name>
<evidence type="ECO:0000313" key="4">
    <source>
        <dbReference type="Proteomes" id="UP000013047"/>
    </source>
</evidence>
<accession>N6ZT27</accession>
<organism evidence="3 4">
    <name type="scientific">Thauera phenylacetica B4P</name>
    <dbReference type="NCBI Taxonomy" id="1234382"/>
    <lineage>
        <taxon>Bacteria</taxon>
        <taxon>Pseudomonadati</taxon>
        <taxon>Pseudomonadota</taxon>
        <taxon>Betaproteobacteria</taxon>
        <taxon>Rhodocyclales</taxon>
        <taxon>Zoogloeaceae</taxon>
        <taxon>Thauera</taxon>
    </lineage>
</organism>
<keyword evidence="4" id="KW-1185">Reference proteome</keyword>
<dbReference type="RefSeq" id="WP_004360927.1">
    <property type="nucleotide sequence ID" value="NZ_AMXF01000047.1"/>
</dbReference>
<feature type="domain" description="DUF1468" evidence="2">
    <location>
        <begin position="14"/>
        <end position="156"/>
    </location>
</feature>
<keyword evidence="1" id="KW-0812">Transmembrane</keyword>
<sequence>MSTRRQRLPGELAFTVLLLALSLFMVWQAYEISGFSSITSAGVFPLAATATMVVAMLRILVPALRAPAEPAAAGESRTEHFVRRLVPGALVLFTLATAAYMFALERIGFVASSYAFLVVSMFLLGSRRLGLNLVVSAVALAVIYVVFRTVFEVVLPTGSLLQGVLK</sequence>
<evidence type="ECO:0000313" key="3">
    <source>
        <dbReference type="EMBL" id="ENO97458.1"/>
    </source>
</evidence>
<feature type="transmembrane region" description="Helical" evidence="1">
    <location>
        <begin position="131"/>
        <end position="151"/>
    </location>
</feature>
<gene>
    <name evidence="3" type="ORF">C667_08780</name>
</gene>
<comment type="caution">
    <text evidence="3">The sequence shown here is derived from an EMBL/GenBank/DDBJ whole genome shotgun (WGS) entry which is preliminary data.</text>
</comment>
<dbReference type="Proteomes" id="UP000013047">
    <property type="component" value="Unassembled WGS sequence"/>
</dbReference>
<dbReference type="OrthoDB" id="8907787at2"/>
<protein>
    <recommendedName>
        <fullName evidence="2">DUF1468 domain-containing protein</fullName>
    </recommendedName>
</protein>
<feature type="transmembrane region" description="Helical" evidence="1">
    <location>
        <begin position="107"/>
        <end position="124"/>
    </location>
</feature>
<dbReference type="Pfam" id="PF07331">
    <property type="entry name" value="TctB"/>
    <property type="match status" value="1"/>
</dbReference>
<feature type="transmembrane region" description="Helical" evidence="1">
    <location>
        <begin position="81"/>
        <end position="101"/>
    </location>
</feature>
<proteinExistence type="predicted"/>
<feature type="transmembrane region" description="Helical" evidence="1">
    <location>
        <begin position="42"/>
        <end position="61"/>
    </location>
</feature>
<evidence type="ECO:0000259" key="2">
    <source>
        <dbReference type="Pfam" id="PF07331"/>
    </source>
</evidence>
<keyword evidence="1" id="KW-1133">Transmembrane helix</keyword>
<evidence type="ECO:0000256" key="1">
    <source>
        <dbReference type="SAM" id="Phobius"/>
    </source>
</evidence>
<dbReference type="EMBL" id="AMXF01000047">
    <property type="protein sequence ID" value="ENO97458.1"/>
    <property type="molecule type" value="Genomic_DNA"/>
</dbReference>
<keyword evidence="1" id="KW-0472">Membrane</keyword>
<dbReference type="AlphaFoldDB" id="N6ZT27"/>
<reference evidence="3 4" key="1">
    <citation type="submission" date="2012-09" db="EMBL/GenBank/DDBJ databases">
        <title>Draft Genome Sequences of 6 Strains from Genus Thauera.</title>
        <authorList>
            <person name="Liu B."/>
            <person name="Shapleigh J.P."/>
            <person name="Frostegard A.H."/>
        </authorList>
    </citation>
    <scope>NUCLEOTIDE SEQUENCE [LARGE SCALE GENOMIC DNA]</scope>
    <source>
        <strain evidence="3 4">B4P</strain>
    </source>
</reference>
<feature type="transmembrane region" description="Helical" evidence="1">
    <location>
        <begin position="12"/>
        <end position="30"/>
    </location>
</feature>
<dbReference type="InterPro" id="IPR009936">
    <property type="entry name" value="DUF1468"/>
</dbReference>